<dbReference type="InterPro" id="IPR036890">
    <property type="entry name" value="HATPase_C_sf"/>
</dbReference>
<feature type="domain" description="Histidine kinase" evidence="5">
    <location>
        <begin position="188"/>
        <end position="399"/>
    </location>
</feature>
<organism evidence="6 7">
    <name type="scientific">Postechiella marina</name>
    <dbReference type="NCBI Taxonomy" id="943941"/>
    <lineage>
        <taxon>Bacteria</taxon>
        <taxon>Pseudomonadati</taxon>
        <taxon>Bacteroidota</taxon>
        <taxon>Flavobacteriia</taxon>
        <taxon>Flavobacteriales</taxon>
        <taxon>Flavobacteriaceae</taxon>
        <taxon>Postechiella</taxon>
    </lineage>
</organism>
<protein>
    <recommendedName>
        <fullName evidence="2">histidine kinase</fullName>
        <ecNumber evidence="2">2.7.13.3</ecNumber>
    </recommendedName>
</protein>
<evidence type="ECO:0000256" key="1">
    <source>
        <dbReference type="ARBA" id="ARBA00000085"/>
    </source>
</evidence>
<dbReference type="SUPFAM" id="SSF47384">
    <property type="entry name" value="Homodimeric domain of signal transducing histidine kinase"/>
    <property type="match status" value="1"/>
</dbReference>
<dbReference type="InterPro" id="IPR003594">
    <property type="entry name" value="HATPase_dom"/>
</dbReference>
<dbReference type="EMBL" id="BAABCA010000003">
    <property type="protein sequence ID" value="GAA4234861.1"/>
    <property type="molecule type" value="Genomic_DNA"/>
</dbReference>
<dbReference type="SUPFAM" id="SSF55874">
    <property type="entry name" value="ATPase domain of HSP90 chaperone/DNA topoisomerase II/histidine kinase"/>
    <property type="match status" value="1"/>
</dbReference>
<accession>A0ABP8C731</accession>
<dbReference type="SUPFAM" id="SSF55781">
    <property type="entry name" value="GAF domain-like"/>
    <property type="match status" value="1"/>
</dbReference>
<evidence type="ECO:0000256" key="4">
    <source>
        <dbReference type="SAM" id="Coils"/>
    </source>
</evidence>
<dbReference type="InterPro" id="IPR004358">
    <property type="entry name" value="Sig_transdc_His_kin-like_C"/>
</dbReference>
<reference evidence="7" key="1">
    <citation type="journal article" date="2019" name="Int. J. Syst. Evol. Microbiol.">
        <title>The Global Catalogue of Microorganisms (GCM) 10K type strain sequencing project: providing services to taxonomists for standard genome sequencing and annotation.</title>
        <authorList>
            <consortium name="The Broad Institute Genomics Platform"/>
            <consortium name="The Broad Institute Genome Sequencing Center for Infectious Disease"/>
            <person name="Wu L."/>
            <person name="Ma J."/>
        </authorList>
    </citation>
    <scope>NUCLEOTIDE SEQUENCE [LARGE SCALE GENOMIC DNA]</scope>
    <source>
        <strain evidence="7">JCM 17630</strain>
    </source>
</reference>
<keyword evidence="7" id="KW-1185">Reference proteome</keyword>
<dbReference type="PROSITE" id="PS50109">
    <property type="entry name" value="HIS_KIN"/>
    <property type="match status" value="1"/>
</dbReference>
<feature type="coiled-coil region" evidence="4">
    <location>
        <begin position="158"/>
        <end position="185"/>
    </location>
</feature>
<dbReference type="InterPro" id="IPR003018">
    <property type="entry name" value="GAF"/>
</dbReference>
<dbReference type="Gene3D" id="3.30.450.40">
    <property type="match status" value="1"/>
</dbReference>
<dbReference type="PANTHER" id="PTHR43102">
    <property type="entry name" value="SLR1143 PROTEIN"/>
    <property type="match status" value="1"/>
</dbReference>
<dbReference type="SMART" id="SM00387">
    <property type="entry name" value="HATPase_c"/>
    <property type="match status" value="1"/>
</dbReference>
<evidence type="ECO:0000313" key="6">
    <source>
        <dbReference type="EMBL" id="GAA4234861.1"/>
    </source>
</evidence>
<dbReference type="SMART" id="SM00065">
    <property type="entry name" value="GAF"/>
    <property type="match status" value="1"/>
</dbReference>
<dbReference type="InterPro" id="IPR005467">
    <property type="entry name" value="His_kinase_dom"/>
</dbReference>
<sequence>MIKPLESLNEKERVKSLKAYSILDTIPESSYDDLTAIAAQICGTPISLVSLLDDKRQWFKSHHGLDATETPKEYAFCGHAINNPDDIFVVQDSRTDERFQDNPLVTGDPHVIFYAGIPLVNKSGFALGTLCVIDHKPNVLSVSQIKSLKALSNQVMNLLELHKSKLLLEDTLKNLEEKNEALERFAFIAAHDLKSPLNNITSLAELVLSEYNLKIDEEGQNMLKIIITSTGSLSGLIDGLLNYSRSEEILREDTAKLNVVELKNEMIDLFSVDNHLKITLKSSLTTIEVNKTAINQILINLISNAIKYNDKDNVDIELGVSEDMTHYKFYVEDKGPGISIDNQEIIFNIFEKIGVDKYGEHGNGIGLATVKKIVEKLGGSIKVNSQLGNGAKFIFTLEK</sequence>
<dbReference type="RefSeq" id="WP_344787560.1">
    <property type="nucleotide sequence ID" value="NZ_BAABCA010000003.1"/>
</dbReference>
<evidence type="ECO:0000256" key="2">
    <source>
        <dbReference type="ARBA" id="ARBA00012438"/>
    </source>
</evidence>
<keyword evidence="6" id="KW-0808">Transferase</keyword>
<dbReference type="GO" id="GO:0016301">
    <property type="term" value="F:kinase activity"/>
    <property type="evidence" value="ECO:0007669"/>
    <property type="project" value="UniProtKB-KW"/>
</dbReference>
<dbReference type="Proteomes" id="UP001501496">
    <property type="component" value="Unassembled WGS sequence"/>
</dbReference>
<dbReference type="Gene3D" id="1.10.287.130">
    <property type="match status" value="1"/>
</dbReference>
<evidence type="ECO:0000313" key="7">
    <source>
        <dbReference type="Proteomes" id="UP001501496"/>
    </source>
</evidence>
<dbReference type="PANTHER" id="PTHR43102:SF2">
    <property type="entry name" value="GAF DOMAIN-CONTAINING PROTEIN"/>
    <property type="match status" value="1"/>
</dbReference>
<dbReference type="Pfam" id="PF02518">
    <property type="entry name" value="HATPase_c"/>
    <property type="match status" value="1"/>
</dbReference>
<comment type="catalytic activity">
    <reaction evidence="1">
        <text>ATP + protein L-histidine = ADP + protein N-phospho-L-histidine.</text>
        <dbReference type="EC" id="2.7.13.3"/>
    </reaction>
</comment>
<keyword evidence="6" id="KW-0418">Kinase</keyword>
<gene>
    <name evidence="6" type="ORF">GCM10022291_15310</name>
</gene>
<dbReference type="EC" id="2.7.13.3" evidence="2"/>
<evidence type="ECO:0000256" key="3">
    <source>
        <dbReference type="ARBA" id="ARBA00022553"/>
    </source>
</evidence>
<dbReference type="InterPro" id="IPR036097">
    <property type="entry name" value="HisK_dim/P_sf"/>
</dbReference>
<dbReference type="SMART" id="SM00388">
    <property type="entry name" value="HisKA"/>
    <property type="match status" value="1"/>
</dbReference>
<dbReference type="CDD" id="cd00082">
    <property type="entry name" value="HisKA"/>
    <property type="match status" value="1"/>
</dbReference>
<dbReference type="PRINTS" id="PR00344">
    <property type="entry name" value="BCTRLSENSOR"/>
</dbReference>
<dbReference type="InterPro" id="IPR003661">
    <property type="entry name" value="HisK_dim/P_dom"/>
</dbReference>
<dbReference type="InterPro" id="IPR029016">
    <property type="entry name" value="GAF-like_dom_sf"/>
</dbReference>
<dbReference type="Gene3D" id="3.30.565.10">
    <property type="entry name" value="Histidine kinase-like ATPase, C-terminal domain"/>
    <property type="match status" value="1"/>
</dbReference>
<dbReference type="Pfam" id="PF00512">
    <property type="entry name" value="HisKA"/>
    <property type="match status" value="1"/>
</dbReference>
<dbReference type="Pfam" id="PF01590">
    <property type="entry name" value="GAF"/>
    <property type="match status" value="1"/>
</dbReference>
<proteinExistence type="predicted"/>
<keyword evidence="3" id="KW-0597">Phosphoprotein</keyword>
<evidence type="ECO:0000259" key="5">
    <source>
        <dbReference type="PROSITE" id="PS50109"/>
    </source>
</evidence>
<keyword evidence="4" id="KW-0175">Coiled coil</keyword>
<name>A0ABP8C731_9FLAO</name>
<comment type="caution">
    <text evidence="6">The sequence shown here is derived from an EMBL/GenBank/DDBJ whole genome shotgun (WGS) entry which is preliminary data.</text>
</comment>